<sequence length="93" mass="9349">MPEAVVGQLVAGTAAIGYCEDETAVAQAGKVVRQPGARDAQCIGKVGGVGRGFAQGEQDAAADRIGERAAEPDLSPRMTLFCLCMGVGAAAGR</sequence>
<gene>
    <name evidence="1" type="ORF">ADL12_20290</name>
</gene>
<organism evidence="1 2">
    <name type="scientific">Streptomyces regalis</name>
    <dbReference type="NCBI Taxonomy" id="68262"/>
    <lineage>
        <taxon>Bacteria</taxon>
        <taxon>Bacillati</taxon>
        <taxon>Actinomycetota</taxon>
        <taxon>Actinomycetes</taxon>
        <taxon>Kitasatosporales</taxon>
        <taxon>Streptomycetaceae</taxon>
        <taxon>Streptomyces</taxon>
    </lineage>
</organism>
<dbReference type="AlphaFoldDB" id="A0A0X3UR47"/>
<dbReference type="EMBL" id="LLZG01000160">
    <property type="protein sequence ID" value="KUL34975.1"/>
    <property type="molecule type" value="Genomic_DNA"/>
</dbReference>
<protein>
    <submittedName>
        <fullName evidence="1">Uncharacterized protein</fullName>
    </submittedName>
</protein>
<comment type="caution">
    <text evidence="1">The sequence shown here is derived from an EMBL/GenBank/DDBJ whole genome shotgun (WGS) entry which is preliminary data.</text>
</comment>
<accession>A0A0X3UR47</accession>
<evidence type="ECO:0000313" key="1">
    <source>
        <dbReference type="EMBL" id="KUL34975.1"/>
    </source>
</evidence>
<reference evidence="2" key="1">
    <citation type="submission" date="2015-10" db="EMBL/GenBank/DDBJ databases">
        <authorList>
            <person name="Ju K.-S."/>
            <person name="Doroghazi J.R."/>
            <person name="Metcalf W.W."/>
        </authorList>
    </citation>
    <scope>NUCLEOTIDE SEQUENCE [LARGE SCALE GENOMIC DNA]</scope>
    <source>
        <strain evidence="2">NRRL 3151</strain>
    </source>
</reference>
<name>A0A0X3UR47_9ACTN</name>
<keyword evidence="2" id="KW-1185">Reference proteome</keyword>
<proteinExistence type="predicted"/>
<dbReference type="Proteomes" id="UP000053923">
    <property type="component" value="Unassembled WGS sequence"/>
</dbReference>
<evidence type="ECO:0000313" key="2">
    <source>
        <dbReference type="Proteomes" id="UP000053923"/>
    </source>
</evidence>